<gene>
    <name evidence="1" type="ORF">FMOSSE_LOCUS12931</name>
</gene>
<dbReference type="AlphaFoldDB" id="A0A9N9EKV1"/>
<accession>A0A9N9EKV1</accession>
<proteinExistence type="predicted"/>
<evidence type="ECO:0000313" key="2">
    <source>
        <dbReference type="Proteomes" id="UP000789375"/>
    </source>
</evidence>
<sequence length="61" mass="7084">QQQNLTEPTGNSTFIKVFSDTSSDQVICDPTKSINCITRVEIRAIKDRRNDFRLIKIWLND</sequence>
<protein>
    <submittedName>
        <fullName evidence="1">7593_t:CDS:1</fullName>
    </submittedName>
</protein>
<feature type="non-terminal residue" evidence="1">
    <location>
        <position position="1"/>
    </location>
</feature>
<evidence type="ECO:0000313" key="1">
    <source>
        <dbReference type="EMBL" id="CAG8681874.1"/>
    </source>
</evidence>
<name>A0A9N9EKV1_FUNMO</name>
<dbReference type="Proteomes" id="UP000789375">
    <property type="component" value="Unassembled WGS sequence"/>
</dbReference>
<reference evidence="1" key="1">
    <citation type="submission" date="2021-06" db="EMBL/GenBank/DDBJ databases">
        <authorList>
            <person name="Kallberg Y."/>
            <person name="Tangrot J."/>
            <person name="Rosling A."/>
        </authorList>
    </citation>
    <scope>NUCLEOTIDE SEQUENCE</scope>
    <source>
        <strain evidence="1">87-6 pot B 2015</strain>
    </source>
</reference>
<dbReference type="EMBL" id="CAJVPP010006801">
    <property type="protein sequence ID" value="CAG8681874.1"/>
    <property type="molecule type" value="Genomic_DNA"/>
</dbReference>
<keyword evidence="2" id="KW-1185">Reference proteome</keyword>
<organism evidence="1 2">
    <name type="scientific">Funneliformis mosseae</name>
    <name type="common">Endomycorrhizal fungus</name>
    <name type="synonym">Glomus mosseae</name>
    <dbReference type="NCBI Taxonomy" id="27381"/>
    <lineage>
        <taxon>Eukaryota</taxon>
        <taxon>Fungi</taxon>
        <taxon>Fungi incertae sedis</taxon>
        <taxon>Mucoromycota</taxon>
        <taxon>Glomeromycotina</taxon>
        <taxon>Glomeromycetes</taxon>
        <taxon>Glomerales</taxon>
        <taxon>Glomeraceae</taxon>
        <taxon>Funneliformis</taxon>
    </lineage>
</organism>
<comment type="caution">
    <text evidence="1">The sequence shown here is derived from an EMBL/GenBank/DDBJ whole genome shotgun (WGS) entry which is preliminary data.</text>
</comment>